<protein>
    <submittedName>
        <fullName evidence="3">Uncharacterized protein</fullName>
    </submittedName>
</protein>
<name>A0A0M3HR44_ASCLU</name>
<reference evidence="3" key="1">
    <citation type="submission" date="2017-02" db="UniProtKB">
        <authorList>
            <consortium name="WormBaseParasite"/>
        </authorList>
    </citation>
    <scope>IDENTIFICATION</scope>
</reference>
<dbReference type="WBParaSite" id="ALUE_0000469601-mRNA-1">
    <property type="protein sequence ID" value="ALUE_0000469601-mRNA-1"/>
    <property type="gene ID" value="ALUE_0000469601"/>
</dbReference>
<feature type="region of interest" description="Disordered" evidence="1">
    <location>
        <begin position="1"/>
        <end position="22"/>
    </location>
</feature>
<organism evidence="2 3">
    <name type="scientific">Ascaris lumbricoides</name>
    <name type="common">Giant roundworm</name>
    <dbReference type="NCBI Taxonomy" id="6252"/>
    <lineage>
        <taxon>Eukaryota</taxon>
        <taxon>Metazoa</taxon>
        <taxon>Ecdysozoa</taxon>
        <taxon>Nematoda</taxon>
        <taxon>Chromadorea</taxon>
        <taxon>Rhabditida</taxon>
        <taxon>Spirurina</taxon>
        <taxon>Ascaridomorpha</taxon>
        <taxon>Ascaridoidea</taxon>
        <taxon>Ascarididae</taxon>
        <taxon>Ascaris</taxon>
    </lineage>
</organism>
<evidence type="ECO:0000313" key="2">
    <source>
        <dbReference type="Proteomes" id="UP000036681"/>
    </source>
</evidence>
<proteinExistence type="predicted"/>
<accession>A0A0M3HR44</accession>
<evidence type="ECO:0000256" key="1">
    <source>
        <dbReference type="SAM" id="MobiDB-lite"/>
    </source>
</evidence>
<evidence type="ECO:0000313" key="3">
    <source>
        <dbReference type="WBParaSite" id="ALUE_0000469601-mRNA-1"/>
    </source>
</evidence>
<dbReference type="Proteomes" id="UP000036681">
    <property type="component" value="Unplaced"/>
</dbReference>
<sequence length="83" mass="9650">MMSETSKRFNRNSRERDQCGSLGGRRTETLYVAAWPRSNGRESGMVRTVCKPEFTLRRMPAIDWKGEGQRLYGWHYGHLAQCP</sequence>
<keyword evidence="2" id="KW-1185">Reference proteome</keyword>
<dbReference type="AlphaFoldDB" id="A0A0M3HR44"/>